<feature type="region of interest" description="Disordered" evidence="1">
    <location>
        <begin position="1"/>
        <end position="27"/>
    </location>
</feature>
<dbReference type="Gene3D" id="3.40.50.150">
    <property type="entry name" value="Vaccinia Virus protein VP39"/>
    <property type="match status" value="1"/>
</dbReference>
<evidence type="ECO:0000256" key="1">
    <source>
        <dbReference type="SAM" id="MobiDB-lite"/>
    </source>
</evidence>
<accession>A0A8E2FDA0</accession>
<evidence type="ECO:0000313" key="2">
    <source>
        <dbReference type="EMBL" id="OCL14546.1"/>
    </source>
</evidence>
<dbReference type="PANTHER" id="PTHR43591:SF24">
    <property type="entry name" value="2-METHOXY-6-POLYPRENYL-1,4-BENZOQUINOL METHYLASE, MITOCHONDRIAL"/>
    <property type="match status" value="1"/>
</dbReference>
<dbReference type="Pfam" id="PF13489">
    <property type="entry name" value="Methyltransf_23"/>
    <property type="match status" value="1"/>
</dbReference>
<evidence type="ECO:0000313" key="3">
    <source>
        <dbReference type="Proteomes" id="UP000250140"/>
    </source>
</evidence>
<dbReference type="InterPro" id="IPR029063">
    <property type="entry name" value="SAM-dependent_MTases_sf"/>
</dbReference>
<keyword evidence="3" id="KW-1185">Reference proteome</keyword>
<dbReference type="EMBL" id="KV748562">
    <property type="protein sequence ID" value="OCL14546.1"/>
    <property type="molecule type" value="Genomic_DNA"/>
</dbReference>
<keyword evidence="2" id="KW-0489">Methyltransferase</keyword>
<organism evidence="2 3">
    <name type="scientific">Glonium stellatum</name>
    <dbReference type="NCBI Taxonomy" id="574774"/>
    <lineage>
        <taxon>Eukaryota</taxon>
        <taxon>Fungi</taxon>
        <taxon>Dikarya</taxon>
        <taxon>Ascomycota</taxon>
        <taxon>Pezizomycotina</taxon>
        <taxon>Dothideomycetes</taxon>
        <taxon>Pleosporomycetidae</taxon>
        <taxon>Gloniales</taxon>
        <taxon>Gloniaceae</taxon>
        <taxon>Glonium</taxon>
    </lineage>
</organism>
<dbReference type="PANTHER" id="PTHR43591">
    <property type="entry name" value="METHYLTRANSFERASE"/>
    <property type="match status" value="1"/>
</dbReference>
<dbReference type="OrthoDB" id="2013972at2759"/>
<keyword evidence="2" id="KW-0808">Transferase</keyword>
<name>A0A8E2FDA0_9PEZI</name>
<dbReference type="GO" id="GO:0008168">
    <property type="term" value="F:methyltransferase activity"/>
    <property type="evidence" value="ECO:0007669"/>
    <property type="project" value="UniProtKB-KW"/>
</dbReference>
<gene>
    <name evidence="2" type="ORF">AOQ84DRAFT_428837</name>
</gene>
<dbReference type="SUPFAM" id="SSF53335">
    <property type="entry name" value="S-adenosyl-L-methionine-dependent methyltransferases"/>
    <property type="match status" value="1"/>
</dbReference>
<protein>
    <submittedName>
        <fullName evidence="2">S-adenosyl-L-methionine-dependent methyltransferase</fullName>
    </submittedName>
</protein>
<dbReference type="CDD" id="cd02440">
    <property type="entry name" value="AdoMet_MTases"/>
    <property type="match status" value="1"/>
</dbReference>
<dbReference type="AlphaFoldDB" id="A0A8E2FDA0"/>
<dbReference type="Proteomes" id="UP000250140">
    <property type="component" value="Unassembled WGS sequence"/>
</dbReference>
<sequence length="334" mass="37822">MASSSTHLQPPALPSVAENDDSDVDNLQIEAEESYTTSLKSSITNYRYENGRRYHAYKDGSYFLPNDEDESDRLDLFHHIMSLRCGGELHLAPIGENPQRILDLGTGTGIWAIDMGDKYPSAEVLGNDLSPIQPSLVPPNVRFEVDDIENDWIYGSEFDFIHSRYLAGSIRDWPKLMRQAFKFTKPGGWVEFQDFDMKFYTTNGEFTPGCPLDQWTEGVVEGIKAFGLEPEPGPKLEGWVRGAGFENIHHRLLPIPVGQWPKDKKLKEIGAFDLIQFLDGLEAITLRVFTVALGWTSEEVQVFLADVRKDLKNPKLQAQHNFHVVWAQKPLNAQ</sequence>
<reference evidence="2 3" key="1">
    <citation type="journal article" date="2016" name="Nat. Commun.">
        <title>Ectomycorrhizal ecology is imprinted in the genome of the dominant symbiotic fungus Cenococcum geophilum.</title>
        <authorList>
            <consortium name="DOE Joint Genome Institute"/>
            <person name="Peter M."/>
            <person name="Kohler A."/>
            <person name="Ohm R.A."/>
            <person name="Kuo A."/>
            <person name="Krutzmann J."/>
            <person name="Morin E."/>
            <person name="Arend M."/>
            <person name="Barry K.W."/>
            <person name="Binder M."/>
            <person name="Choi C."/>
            <person name="Clum A."/>
            <person name="Copeland A."/>
            <person name="Grisel N."/>
            <person name="Haridas S."/>
            <person name="Kipfer T."/>
            <person name="LaButti K."/>
            <person name="Lindquist E."/>
            <person name="Lipzen A."/>
            <person name="Maire R."/>
            <person name="Meier B."/>
            <person name="Mihaltcheva S."/>
            <person name="Molinier V."/>
            <person name="Murat C."/>
            <person name="Poggeler S."/>
            <person name="Quandt C.A."/>
            <person name="Sperisen C."/>
            <person name="Tritt A."/>
            <person name="Tisserant E."/>
            <person name="Crous P.W."/>
            <person name="Henrissat B."/>
            <person name="Nehls U."/>
            <person name="Egli S."/>
            <person name="Spatafora J.W."/>
            <person name="Grigoriev I.V."/>
            <person name="Martin F.M."/>
        </authorList>
    </citation>
    <scope>NUCLEOTIDE SEQUENCE [LARGE SCALE GENOMIC DNA]</scope>
    <source>
        <strain evidence="2 3">CBS 207.34</strain>
    </source>
</reference>
<dbReference type="GO" id="GO:0032259">
    <property type="term" value="P:methylation"/>
    <property type="evidence" value="ECO:0007669"/>
    <property type="project" value="UniProtKB-KW"/>
</dbReference>
<proteinExistence type="predicted"/>